<keyword evidence="2" id="KW-1185">Reference proteome</keyword>
<dbReference type="Gene3D" id="1.10.510.10">
    <property type="entry name" value="Transferase(Phosphotransferase) domain 1"/>
    <property type="match status" value="1"/>
</dbReference>
<protein>
    <recommendedName>
        <fullName evidence="3">Protein kinase domain-containing protein</fullName>
    </recommendedName>
</protein>
<proteinExistence type="predicted"/>
<evidence type="ECO:0000313" key="2">
    <source>
        <dbReference type="Proteomes" id="UP001152087"/>
    </source>
</evidence>
<reference evidence="1" key="1">
    <citation type="submission" date="2022-09" db="EMBL/GenBank/DDBJ databases">
        <title>Fusarium specimens isolated from Avocado Roots.</title>
        <authorList>
            <person name="Stajich J."/>
            <person name="Roper C."/>
            <person name="Heimlech-Rivalta G."/>
        </authorList>
    </citation>
    <scope>NUCLEOTIDE SEQUENCE</scope>
    <source>
        <strain evidence="1">A02</strain>
    </source>
</reference>
<dbReference type="Proteomes" id="UP001152087">
    <property type="component" value="Unassembled WGS sequence"/>
</dbReference>
<dbReference type="InterPro" id="IPR011009">
    <property type="entry name" value="Kinase-like_dom_sf"/>
</dbReference>
<dbReference type="AlphaFoldDB" id="A0A9W8UZI0"/>
<dbReference type="EMBL" id="JAOQAV010000024">
    <property type="protein sequence ID" value="KAJ4185178.1"/>
    <property type="molecule type" value="Genomic_DNA"/>
</dbReference>
<organism evidence="1 2">
    <name type="scientific">Fusarium falciforme</name>
    <dbReference type="NCBI Taxonomy" id="195108"/>
    <lineage>
        <taxon>Eukaryota</taxon>
        <taxon>Fungi</taxon>
        <taxon>Dikarya</taxon>
        <taxon>Ascomycota</taxon>
        <taxon>Pezizomycotina</taxon>
        <taxon>Sordariomycetes</taxon>
        <taxon>Hypocreomycetidae</taxon>
        <taxon>Hypocreales</taxon>
        <taxon>Nectriaceae</taxon>
        <taxon>Fusarium</taxon>
        <taxon>Fusarium solani species complex</taxon>
    </lineage>
</organism>
<comment type="caution">
    <text evidence="1">The sequence shown here is derived from an EMBL/GenBank/DDBJ whole genome shotgun (WGS) entry which is preliminary data.</text>
</comment>
<evidence type="ECO:0000313" key="1">
    <source>
        <dbReference type="EMBL" id="KAJ4185178.1"/>
    </source>
</evidence>
<dbReference type="PANTHER" id="PTHR37542">
    <property type="entry name" value="HELO DOMAIN-CONTAINING PROTEIN-RELATED"/>
    <property type="match status" value="1"/>
</dbReference>
<dbReference type="OrthoDB" id="1911848at2759"/>
<name>A0A9W8UZI0_9HYPO</name>
<accession>A0A9W8UZI0</accession>
<sequence length="389" mass="44792">MMLRHRPTTCAEAINSIDLRAEHKLHSCKEETELPARLLRTLELCSEELRWSIPLDQEPEILQDLSRSHFVGRFRGDIVFVEKRQNLDWMAEGAAAIELFLRIDSLAANLAKRPKPASFCALDLVGYFSDRKKREYGFVYEWPWNLGPAWDQRYRPRTLNEFIAESEDDAVNIGPSLTRRLEMAQTVATCVKMFHLFGWLHKSLNSHNVLLFPKPPSDPPLAGIQDQLFLVGFEYSRQYGPNYATEPITKLGDYDIYRHPEVTGFEQRSHTALKINIFERRHDIYALGVLLAEIGIWNRVEVMQNVMSPSGTDDHWSSSPAKPVPTPHEFRDWIVRGGQDSVEALLRFSSGEKYAQATMGCLREEVEDGEEYFSHLYTKVLEPLNYCSV</sequence>
<dbReference type="SUPFAM" id="SSF56112">
    <property type="entry name" value="Protein kinase-like (PK-like)"/>
    <property type="match status" value="1"/>
</dbReference>
<dbReference type="PANTHER" id="PTHR37542:SF3">
    <property type="entry name" value="PRION-INHIBITION AND PROPAGATION HELO DOMAIN-CONTAINING PROTEIN"/>
    <property type="match status" value="1"/>
</dbReference>
<gene>
    <name evidence="1" type="ORF">NW755_008622</name>
</gene>
<evidence type="ECO:0008006" key="3">
    <source>
        <dbReference type="Google" id="ProtNLM"/>
    </source>
</evidence>